<dbReference type="OrthoDB" id="2051889at2"/>
<dbReference type="RefSeq" id="WP_071176922.1">
    <property type="nucleotide sequence ID" value="NZ_CP017831.1"/>
</dbReference>
<dbReference type="CDD" id="cd00761">
    <property type="entry name" value="Glyco_tranf_GTA_type"/>
    <property type="match status" value="1"/>
</dbReference>
<evidence type="ECO:0000313" key="2">
    <source>
        <dbReference type="Proteomes" id="UP000179284"/>
    </source>
</evidence>
<evidence type="ECO:0000313" key="1">
    <source>
        <dbReference type="EMBL" id="AOZ97310.1"/>
    </source>
</evidence>
<sequence>MKLVVCVPTYNNPAYIREILDGEFSLYSQLDYCLYIADSSEDNDTEEIVSYYQKKSDNLFYVKFPAYIHANEKVYRMLEKVGEDVCCDYAWIRSDSLRASEELLYSLRYFFSKKYDAIVVNPYEGWKRGIYEEKQLNSLFEEYACVCALFGAVIVRKESIIKGTDWKMLSERYLTVNRRNFSHVCFLFERLLDIERAGQDAKVLLMNLTSKYFWGTPMKKQSSWHREIFEIWLEYWPEALNSLPDYYKNKEIAIRNWGKRMGRYSTSSLLKLKKEGILDKEVYEFYQDKIKQYGGVSYKLFENVLNNNLDEEQLKWNDGEMESLCDFCAHYDKIAIYGCGIKAKRYFEFLQKEKIKVDCFYVSDNKINNNVSEFMGVAVKGFGTYVGDEHTGLVLALNEENTEEVYPEVLERGLKEATYGIPADIDDRFELYREMQNIASNEKEAIF</sequence>
<dbReference type="Proteomes" id="UP000179284">
    <property type="component" value="Chromosome I"/>
</dbReference>
<reference evidence="2" key="1">
    <citation type="submission" date="2016-10" db="EMBL/GenBank/DDBJ databases">
        <title>The complete genome sequence of the rumen bacterium Butyrivibrio hungatei MB2003.</title>
        <authorList>
            <person name="Palevich N."/>
            <person name="Kelly W.J."/>
            <person name="Leahy S.C."/>
            <person name="Altermann E."/>
            <person name="Rakonjac J."/>
            <person name="Attwood G.T."/>
        </authorList>
    </citation>
    <scope>NUCLEOTIDE SEQUENCE [LARGE SCALE GENOMIC DNA]</scope>
    <source>
        <strain evidence="2">MB2003</strain>
    </source>
</reference>
<dbReference type="AlphaFoldDB" id="A0A1D9P402"/>
<name>A0A1D9P402_9FIRM</name>
<dbReference type="EMBL" id="CP017831">
    <property type="protein sequence ID" value="AOZ97310.1"/>
    <property type="molecule type" value="Genomic_DNA"/>
</dbReference>
<proteinExistence type="predicted"/>
<dbReference type="KEGG" id="bhu:bhn_I2277"/>
<keyword evidence="2" id="KW-1185">Reference proteome</keyword>
<protein>
    <submittedName>
        <fullName evidence="1">Glycosyl transferase GT2 family</fullName>
    </submittedName>
</protein>
<organism evidence="1 2">
    <name type="scientific">Butyrivibrio hungatei</name>
    <dbReference type="NCBI Taxonomy" id="185008"/>
    <lineage>
        <taxon>Bacteria</taxon>
        <taxon>Bacillati</taxon>
        <taxon>Bacillota</taxon>
        <taxon>Clostridia</taxon>
        <taxon>Lachnospirales</taxon>
        <taxon>Lachnospiraceae</taxon>
        <taxon>Butyrivibrio</taxon>
    </lineage>
</organism>
<accession>A0A1D9P402</accession>
<dbReference type="GO" id="GO:0016740">
    <property type="term" value="F:transferase activity"/>
    <property type="evidence" value="ECO:0007669"/>
    <property type="project" value="UniProtKB-KW"/>
</dbReference>
<keyword evidence="1" id="KW-0808">Transferase</keyword>
<dbReference type="InterPro" id="IPR029044">
    <property type="entry name" value="Nucleotide-diphossugar_trans"/>
</dbReference>
<dbReference type="SUPFAM" id="SSF53448">
    <property type="entry name" value="Nucleotide-diphospho-sugar transferases"/>
    <property type="match status" value="1"/>
</dbReference>
<gene>
    <name evidence="1" type="ORF">bhn_I2277</name>
</gene>
<dbReference type="Gene3D" id="3.90.550.10">
    <property type="entry name" value="Spore Coat Polysaccharide Biosynthesis Protein SpsA, Chain A"/>
    <property type="match status" value="1"/>
</dbReference>